<dbReference type="OrthoDB" id="9812206at2"/>
<evidence type="ECO:0000313" key="14">
    <source>
        <dbReference type="Proteomes" id="UP000013523"/>
    </source>
</evidence>
<evidence type="ECO:0000256" key="7">
    <source>
        <dbReference type="ARBA" id="ARBA00047851"/>
    </source>
</evidence>
<reference evidence="13 14" key="1">
    <citation type="submission" date="2012-01" db="EMBL/GenBank/DDBJ databases">
        <title>Complete sequence of chromosome of Clostridium pasteurianum BC1.</title>
        <authorList>
            <consortium name="US DOE Joint Genome Institute"/>
            <person name="Lucas S."/>
            <person name="Han J."/>
            <person name="Lapidus A."/>
            <person name="Cheng J.-F."/>
            <person name="Goodwin L."/>
            <person name="Pitluck S."/>
            <person name="Peters L."/>
            <person name="Mikhailova N."/>
            <person name="Teshima H."/>
            <person name="Detter J.C."/>
            <person name="Han C."/>
            <person name="Tapia R."/>
            <person name="Land M."/>
            <person name="Hauser L."/>
            <person name="Kyrpides N."/>
            <person name="Ivanova N."/>
            <person name="Pagani I."/>
            <person name="Dunn J."/>
            <person name="Taghavi S."/>
            <person name="Francis A."/>
            <person name="van der Lelie D."/>
            <person name="Woyke T."/>
        </authorList>
    </citation>
    <scope>NUCLEOTIDE SEQUENCE [LARGE SCALE GENOMIC DNA]</scope>
    <source>
        <strain evidence="13 14">BC1</strain>
    </source>
</reference>
<dbReference type="Proteomes" id="UP000013523">
    <property type="component" value="Chromosome"/>
</dbReference>
<dbReference type="PATRIC" id="fig|86416.3.peg.186"/>
<proteinExistence type="inferred from homology"/>
<feature type="domain" description="Thiamine phosphate synthase/TenI" evidence="12">
    <location>
        <begin position="7"/>
        <end position="188"/>
    </location>
</feature>
<dbReference type="STRING" id="86416.Clopa_0215"/>
<evidence type="ECO:0000256" key="4">
    <source>
        <dbReference type="ARBA" id="ARBA00022842"/>
    </source>
</evidence>
<comment type="pathway">
    <text evidence="1 9 11">Cofactor biosynthesis; thiamine diphosphate biosynthesis; thiamine phosphate from 4-amino-2-methyl-5-diphosphomethylpyrimidine and 4-methyl-5-(2-phosphoethyl)-thiazole: step 1/1.</text>
</comment>
<feature type="binding site" evidence="9">
    <location>
        <position position="165"/>
    </location>
    <ligand>
        <name>2-[(2R,5Z)-2-carboxy-4-methylthiazol-5(2H)-ylidene]ethyl phosphate</name>
        <dbReference type="ChEBI" id="CHEBI:62899"/>
    </ligand>
</feature>
<protein>
    <recommendedName>
        <fullName evidence="9">Thiamine-phosphate synthase</fullName>
        <shortName evidence="9">TP synthase</shortName>
        <shortName evidence="9">TPS</shortName>
        <ecNumber evidence="9">2.5.1.3</ecNumber>
    </recommendedName>
    <alternativeName>
        <fullName evidence="9">Thiamine-phosphate pyrophosphorylase</fullName>
        <shortName evidence="9">TMP pyrophosphorylase</shortName>
        <shortName evidence="9">TMP-PPase</shortName>
    </alternativeName>
</protein>
<dbReference type="KEGG" id="cpas:Clopa_0215"/>
<evidence type="ECO:0000256" key="2">
    <source>
        <dbReference type="ARBA" id="ARBA00022679"/>
    </source>
</evidence>
<dbReference type="GO" id="GO:0009229">
    <property type="term" value="P:thiamine diphosphate biosynthetic process"/>
    <property type="evidence" value="ECO:0007669"/>
    <property type="project" value="UniProtKB-UniRule"/>
</dbReference>
<feature type="binding site" evidence="9">
    <location>
        <position position="69"/>
    </location>
    <ligand>
        <name>4-amino-2-methyl-5-(diphosphooxymethyl)pyrimidine</name>
        <dbReference type="ChEBI" id="CHEBI:57841"/>
    </ligand>
</feature>
<evidence type="ECO:0000256" key="1">
    <source>
        <dbReference type="ARBA" id="ARBA00005165"/>
    </source>
</evidence>
<dbReference type="GO" id="GO:0000287">
    <property type="term" value="F:magnesium ion binding"/>
    <property type="evidence" value="ECO:0007669"/>
    <property type="project" value="UniProtKB-UniRule"/>
</dbReference>
<dbReference type="AlphaFoldDB" id="R4JWU5"/>
<dbReference type="EC" id="2.5.1.3" evidence="9"/>
<comment type="similarity">
    <text evidence="9 10">Belongs to the thiamine-phosphate synthase family.</text>
</comment>
<accession>R4JWU5</accession>
<gene>
    <name evidence="9" type="primary">thiE</name>
    <name evidence="13" type="ORF">Clopa_0215</name>
</gene>
<dbReference type="PANTHER" id="PTHR20857:SF23">
    <property type="entry name" value="THIAMINE BIOSYNTHETIC BIFUNCTIONAL ENZYME"/>
    <property type="match status" value="1"/>
</dbReference>
<comment type="function">
    <text evidence="9">Condenses 4-methyl-5-(beta-hydroxyethyl)thiazole monophosphate (THZ-P) and 2-methyl-4-amino-5-hydroxymethyl pyrimidine pyrophosphate (HMP-PP) to form thiamine monophosphate (TMP).</text>
</comment>
<dbReference type="NCBIfam" id="TIGR00693">
    <property type="entry name" value="thiE"/>
    <property type="match status" value="1"/>
</dbReference>
<feature type="binding site" evidence="9">
    <location>
        <position position="70"/>
    </location>
    <ligand>
        <name>Mg(2+)</name>
        <dbReference type="ChEBI" id="CHEBI:18420"/>
    </ligand>
</feature>
<evidence type="ECO:0000256" key="5">
    <source>
        <dbReference type="ARBA" id="ARBA00022977"/>
    </source>
</evidence>
<keyword evidence="2 9" id="KW-0808">Transferase</keyword>
<evidence type="ECO:0000256" key="9">
    <source>
        <dbReference type="HAMAP-Rule" id="MF_00097"/>
    </source>
</evidence>
<keyword evidence="14" id="KW-1185">Reference proteome</keyword>
<evidence type="ECO:0000259" key="12">
    <source>
        <dbReference type="Pfam" id="PF02581"/>
    </source>
</evidence>
<sequence>MDIDYSLYLVTDRRFLKDRTLKSAVEESIKGGVTMVQVREKDVTTREFYKVALEVKKITDKYNVPLIINDRIDIAQAIDADGVHLGQDDMPLRLARKILGKDKIIGISVGNVDEAKEAERDGADYVGIGAIFFTGSKKDIDIPIGISGLKEIVESINIPSVAIGGVNKENLSEVIKTGTHGAAVISAILGKENIEQAAKELKVTL</sequence>
<dbReference type="InterPro" id="IPR013785">
    <property type="entry name" value="Aldolase_TIM"/>
</dbReference>
<comment type="catalytic activity">
    <reaction evidence="6 9 10">
        <text>4-methyl-5-(2-phosphooxyethyl)-thiazole + 4-amino-2-methyl-5-(diphosphooxymethyl)pyrimidine + H(+) = thiamine phosphate + diphosphate</text>
        <dbReference type="Rhea" id="RHEA:22328"/>
        <dbReference type="ChEBI" id="CHEBI:15378"/>
        <dbReference type="ChEBI" id="CHEBI:33019"/>
        <dbReference type="ChEBI" id="CHEBI:37575"/>
        <dbReference type="ChEBI" id="CHEBI:57841"/>
        <dbReference type="ChEBI" id="CHEBI:58296"/>
        <dbReference type="EC" id="2.5.1.3"/>
    </reaction>
</comment>
<dbReference type="InterPro" id="IPR036206">
    <property type="entry name" value="ThiamineP_synth_sf"/>
</dbReference>
<feature type="binding site" evidence="9">
    <location>
        <begin position="185"/>
        <end position="186"/>
    </location>
    <ligand>
        <name>2-[(2R,5Z)-2-carboxy-4-methylthiazol-5(2H)-ylidene]ethyl phosphate</name>
        <dbReference type="ChEBI" id="CHEBI:62899"/>
    </ligand>
</feature>
<comment type="catalytic activity">
    <reaction evidence="8 9 10">
        <text>2-[(2R,5Z)-2-carboxy-4-methylthiazol-5(2H)-ylidene]ethyl phosphate + 4-amino-2-methyl-5-(diphosphooxymethyl)pyrimidine + 2 H(+) = thiamine phosphate + CO2 + diphosphate</text>
        <dbReference type="Rhea" id="RHEA:47844"/>
        <dbReference type="ChEBI" id="CHEBI:15378"/>
        <dbReference type="ChEBI" id="CHEBI:16526"/>
        <dbReference type="ChEBI" id="CHEBI:33019"/>
        <dbReference type="ChEBI" id="CHEBI:37575"/>
        <dbReference type="ChEBI" id="CHEBI:57841"/>
        <dbReference type="ChEBI" id="CHEBI:62899"/>
        <dbReference type="EC" id="2.5.1.3"/>
    </reaction>
</comment>
<dbReference type="Pfam" id="PF02581">
    <property type="entry name" value="TMP-TENI"/>
    <property type="match status" value="1"/>
</dbReference>
<dbReference type="InterPro" id="IPR022998">
    <property type="entry name" value="ThiamineP_synth_TenI"/>
</dbReference>
<comment type="catalytic activity">
    <reaction evidence="7 9 10">
        <text>2-(2-carboxy-4-methylthiazol-5-yl)ethyl phosphate + 4-amino-2-methyl-5-(diphosphooxymethyl)pyrimidine + 2 H(+) = thiamine phosphate + CO2 + diphosphate</text>
        <dbReference type="Rhea" id="RHEA:47848"/>
        <dbReference type="ChEBI" id="CHEBI:15378"/>
        <dbReference type="ChEBI" id="CHEBI:16526"/>
        <dbReference type="ChEBI" id="CHEBI:33019"/>
        <dbReference type="ChEBI" id="CHEBI:37575"/>
        <dbReference type="ChEBI" id="CHEBI:57841"/>
        <dbReference type="ChEBI" id="CHEBI:62890"/>
        <dbReference type="EC" id="2.5.1.3"/>
    </reaction>
</comment>
<evidence type="ECO:0000313" key="13">
    <source>
        <dbReference type="EMBL" id="AGK95282.1"/>
    </source>
</evidence>
<dbReference type="Gene3D" id="3.20.20.70">
    <property type="entry name" value="Aldolase class I"/>
    <property type="match status" value="1"/>
</dbReference>
<evidence type="ECO:0000256" key="8">
    <source>
        <dbReference type="ARBA" id="ARBA00047883"/>
    </source>
</evidence>
<evidence type="ECO:0000256" key="6">
    <source>
        <dbReference type="ARBA" id="ARBA00047334"/>
    </source>
</evidence>
<feature type="binding site" evidence="9">
    <location>
        <begin position="134"/>
        <end position="136"/>
    </location>
    <ligand>
        <name>2-[(2R,5Z)-2-carboxy-4-methylthiazol-5(2H)-ylidene]ethyl phosphate</name>
        <dbReference type="ChEBI" id="CHEBI:62899"/>
    </ligand>
</feature>
<feature type="binding site" evidence="9">
    <location>
        <position position="89"/>
    </location>
    <ligand>
        <name>Mg(2+)</name>
        <dbReference type="ChEBI" id="CHEBI:18420"/>
    </ligand>
</feature>
<feature type="binding site" evidence="9">
    <location>
        <position position="137"/>
    </location>
    <ligand>
        <name>4-amino-2-methyl-5-(diphosphooxymethyl)pyrimidine</name>
        <dbReference type="ChEBI" id="CHEBI:57841"/>
    </ligand>
</feature>
<dbReference type="HOGENOM" id="CLU_018272_3_2_9"/>
<dbReference type="PANTHER" id="PTHR20857">
    <property type="entry name" value="THIAMINE-PHOSPHATE PYROPHOSPHORYLASE"/>
    <property type="match status" value="1"/>
</dbReference>
<dbReference type="FunFam" id="3.20.20.70:FF:000104">
    <property type="entry name" value="Thiamine biosynthetic bifunctional enzyme"/>
    <property type="match status" value="1"/>
</dbReference>
<dbReference type="RefSeq" id="WP_015613609.1">
    <property type="nucleotide sequence ID" value="NC_021182.1"/>
</dbReference>
<comment type="cofactor">
    <cofactor evidence="9">
        <name>Mg(2+)</name>
        <dbReference type="ChEBI" id="CHEBI:18420"/>
    </cofactor>
    <text evidence="9">Binds 1 Mg(2+) ion per subunit.</text>
</comment>
<feature type="binding site" evidence="9">
    <location>
        <begin position="37"/>
        <end position="41"/>
    </location>
    <ligand>
        <name>4-amino-2-methyl-5-(diphosphooxymethyl)pyrimidine</name>
        <dbReference type="ChEBI" id="CHEBI:57841"/>
    </ligand>
</feature>
<dbReference type="CDD" id="cd00564">
    <property type="entry name" value="TMP_TenI"/>
    <property type="match status" value="1"/>
</dbReference>
<keyword evidence="3 9" id="KW-0479">Metal-binding</keyword>
<dbReference type="GO" id="GO:0004789">
    <property type="term" value="F:thiamine-phosphate diphosphorylase activity"/>
    <property type="evidence" value="ECO:0007669"/>
    <property type="project" value="UniProtKB-UniRule"/>
</dbReference>
<feature type="binding site" evidence="9">
    <location>
        <position position="108"/>
    </location>
    <ligand>
        <name>4-amino-2-methyl-5-(diphosphooxymethyl)pyrimidine</name>
        <dbReference type="ChEBI" id="CHEBI:57841"/>
    </ligand>
</feature>
<evidence type="ECO:0000256" key="10">
    <source>
        <dbReference type="RuleBase" id="RU003826"/>
    </source>
</evidence>
<dbReference type="InterPro" id="IPR034291">
    <property type="entry name" value="TMP_synthase"/>
</dbReference>
<keyword evidence="5 9" id="KW-0784">Thiamine biosynthesis</keyword>
<dbReference type="eggNOG" id="COG0352">
    <property type="taxonomic scope" value="Bacteria"/>
</dbReference>
<keyword evidence="4 9" id="KW-0460">Magnesium</keyword>
<name>R4JWU5_CLOPA</name>
<dbReference type="UniPathway" id="UPA00060">
    <property type="reaction ID" value="UER00141"/>
</dbReference>
<dbReference type="HAMAP" id="MF_00097">
    <property type="entry name" value="TMP_synthase"/>
    <property type="match status" value="1"/>
</dbReference>
<dbReference type="SUPFAM" id="SSF51391">
    <property type="entry name" value="Thiamin phosphate synthase"/>
    <property type="match status" value="1"/>
</dbReference>
<dbReference type="GO" id="GO:0005737">
    <property type="term" value="C:cytoplasm"/>
    <property type="evidence" value="ECO:0007669"/>
    <property type="project" value="TreeGrafter"/>
</dbReference>
<dbReference type="GO" id="GO:0009228">
    <property type="term" value="P:thiamine biosynthetic process"/>
    <property type="evidence" value="ECO:0007669"/>
    <property type="project" value="UniProtKB-KW"/>
</dbReference>
<organism evidence="13 14">
    <name type="scientific">Clostridium pasteurianum BC1</name>
    <dbReference type="NCBI Taxonomy" id="86416"/>
    <lineage>
        <taxon>Bacteria</taxon>
        <taxon>Bacillati</taxon>
        <taxon>Bacillota</taxon>
        <taxon>Clostridia</taxon>
        <taxon>Eubacteriales</taxon>
        <taxon>Clostridiaceae</taxon>
        <taxon>Clostridium</taxon>
    </lineage>
</organism>
<dbReference type="EMBL" id="CP003261">
    <property type="protein sequence ID" value="AGK95282.1"/>
    <property type="molecule type" value="Genomic_DNA"/>
</dbReference>
<evidence type="ECO:0000256" key="11">
    <source>
        <dbReference type="RuleBase" id="RU004253"/>
    </source>
</evidence>
<evidence type="ECO:0000256" key="3">
    <source>
        <dbReference type="ARBA" id="ARBA00022723"/>
    </source>
</evidence>